<dbReference type="InterPro" id="IPR019199">
    <property type="entry name" value="Virulence_VapD/CRISPR_Cas2"/>
</dbReference>
<dbReference type="PANTHER" id="PTHR34405">
    <property type="entry name" value="CRISPR-ASSOCIATED ENDORIBONUCLEASE CAS2"/>
    <property type="match status" value="1"/>
</dbReference>
<evidence type="ECO:0000256" key="1">
    <source>
        <dbReference type="ARBA" id="ARBA00001946"/>
    </source>
</evidence>
<reference evidence="10 11" key="1">
    <citation type="submission" date="2013-08" db="EMBL/GenBank/DDBJ databases">
        <title>An opportunistic ruminal bacterium that causes liver abscesses in cattle.</title>
        <authorList>
            <person name="Benahmed F.H."/>
            <person name="Rasmussen M."/>
            <person name="Harbottle H."/>
            <person name="Soppet D."/>
            <person name="Nagaraja T.G."/>
            <person name="Davidson M."/>
        </authorList>
    </citation>
    <scope>NUCLEOTIDE SEQUENCE [LARGE SCALE GENOMIC DNA]</scope>
    <source>
        <strain evidence="10 11">B35</strain>
    </source>
</reference>
<dbReference type="NCBIfam" id="TIGR01573">
    <property type="entry name" value="cas2"/>
    <property type="match status" value="1"/>
</dbReference>
<keyword evidence="3 9" id="KW-0540">Nuclease</keyword>
<dbReference type="PANTHER" id="PTHR34405:SF3">
    <property type="entry name" value="CRISPR-ASSOCIATED ENDORIBONUCLEASE CAS2 3"/>
    <property type="match status" value="1"/>
</dbReference>
<dbReference type="GO" id="GO:0016787">
    <property type="term" value="F:hydrolase activity"/>
    <property type="evidence" value="ECO:0007669"/>
    <property type="project" value="UniProtKB-KW"/>
</dbReference>
<dbReference type="AlphaFoldDB" id="A0A017H3R9"/>
<dbReference type="Pfam" id="PF09827">
    <property type="entry name" value="CRISPR_Cas2"/>
    <property type="match status" value="1"/>
</dbReference>
<comment type="caution">
    <text evidence="10">The sequence shown here is derived from an EMBL/GenBank/DDBJ whole genome shotgun (WGS) entry which is preliminary data.</text>
</comment>
<dbReference type="EC" id="3.1.-.-" evidence="9"/>
<dbReference type="Proteomes" id="UP000031184">
    <property type="component" value="Unassembled WGS sequence"/>
</dbReference>
<evidence type="ECO:0000256" key="8">
    <source>
        <dbReference type="ARBA" id="ARBA00023118"/>
    </source>
</evidence>
<dbReference type="SUPFAM" id="SSF143430">
    <property type="entry name" value="TTP0101/SSO1404-like"/>
    <property type="match status" value="1"/>
</dbReference>
<keyword evidence="4 9" id="KW-0479">Metal-binding</keyword>
<dbReference type="GO" id="GO:0043571">
    <property type="term" value="P:maintenance of CRISPR repeat elements"/>
    <property type="evidence" value="ECO:0007669"/>
    <property type="project" value="UniProtKB-UniRule"/>
</dbReference>
<dbReference type="RefSeq" id="WP_035914682.1">
    <property type="nucleotide sequence ID" value="NZ_AOJP01000010.1"/>
</dbReference>
<dbReference type="CDD" id="cd09725">
    <property type="entry name" value="Cas2_I_II_III"/>
    <property type="match status" value="1"/>
</dbReference>
<evidence type="ECO:0000256" key="6">
    <source>
        <dbReference type="ARBA" id="ARBA00022801"/>
    </source>
</evidence>
<organism evidence="10 11">
    <name type="scientific">Fusobacterium necrophorum subsp. funduliforme B35</name>
    <dbReference type="NCBI Taxonomy" id="1226633"/>
    <lineage>
        <taxon>Bacteria</taxon>
        <taxon>Fusobacteriati</taxon>
        <taxon>Fusobacteriota</taxon>
        <taxon>Fusobacteriia</taxon>
        <taxon>Fusobacteriales</taxon>
        <taxon>Fusobacteriaceae</taxon>
        <taxon>Fusobacterium</taxon>
    </lineage>
</organism>
<dbReference type="Gene3D" id="3.30.70.240">
    <property type="match status" value="1"/>
</dbReference>
<keyword evidence="5 9" id="KW-0255">Endonuclease</keyword>
<evidence type="ECO:0000313" key="11">
    <source>
        <dbReference type="Proteomes" id="UP000031184"/>
    </source>
</evidence>
<protein>
    <recommendedName>
        <fullName evidence="9">CRISPR-associated endoribonuclease Cas2</fullName>
        <ecNumber evidence="9">3.1.-.-</ecNumber>
    </recommendedName>
</protein>
<evidence type="ECO:0000256" key="2">
    <source>
        <dbReference type="ARBA" id="ARBA00009959"/>
    </source>
</evidence>
<comment type="subunit">
    <text evidence="9">Homodimer, forms a heterotetramer with a Cas1 homodimer.</text>
</comment>
<feature type="binding site" evidence="9">
    <location>
        <position position="8"/>
    </location>
    <ligand>
        <name>Mg(2+)</name>
        <dbReference type="ChEBI" id="CHEBI:18420"/>
        <note>catalytic</note>
    </ligand>
</feature>
<dbReference type="GO" id="GO:0046872">
    <property type="term" value="F:metal ion binding"/>
    <property type="evidence" value="ECO:0007669"/>
    <property type="project" value="UniProtKB-UniRule"/>
</dbReference>
<dbReference type="EMBL" id="AUZI01000011">
    <property type="protein sequence ID" value="KID49672.1"/>
    <property type="molecule type" value="Genomic_DNA"/>
</dbReference>
<proteinExistence type="inferred from homology"/>
<keyword evidence="7 9" id="KW-0460">Magnesium</keyword>
<accession>A0A017H3R9</accession>
<evidence type="ECO:0000256" key="4">
    <source>
        <dbReference type="ARBA" id="ARBA00022723"/>
    </source>
</evidence>
<evidence type="ECO:0000256" key="7">
    <source>
        <dbReference type="ARBA" id="ARBA00022842"/>
    </source>
</evidence>
<dbReference type="PATRIC" id="fig|1226633.4.peg.506"/>
<evidence type="ECO:0000256" key="9">
    <source>
        <dbReference type="HAMAP-Rule" id="MF_01471"/>
    </source>
</evidence>
<dbReference type="InterPro" id="IPR021127">
    <property type="entry name" value="CRISPR_associated_Cas2"/>
</dbReference>
<name>A0A017H3R9_9FUSO</name>
<sequence length="94" mass="11254">MDILIFYDIVDTRVRNQLIELLLSYSFVRVQYSVFLGKVTKKQFSFLLSYIPEIINLEKDSVYAFPLCEKDFKTCQFIGKIVNKQFYKQDFLVF</sequence>
<keyword evidence="6 9" id="KW-0378">Hydrolase</keyword>
<dbReference type="GO" id="GO:0051607">
    <property type="term" value="P:defense response to virus"/>
    <property type="evidence" value="ECO:0007669"/>
    <property type="project" value="UniProtKB-UniRule"/>
</dbReference>
<dbReference type="GO" id="GO:0004521">
    <property type="term" value="F:RNA endonuclease activity"/>
    <property type="evidence" value="ECO:0007669"/>
    <property type="project" value="InterPro"/>
</dbReference>
<comment type="cofactor">
    <cofactor evidence="1 9">
        <name>Mg(2+)</name>
        <dbReference type="ChEBI" id="CHEBI:18420"/>
    </cofactor>
</comment>
<evidence type="ECO:0000313" key="10">
    <source>
        <dbReference type="EMBL" id="KID49672.1"/>
    </source>
</evidence>
<evidence type="ECO:0000256" key="3">
    <source>
        <dbReference type="ARBA" id="ARBA00022722"/>
    </source>
</evidence>
<comment type="function">
    <text evidence="9">CRISPR (clustered regularly interspaced short palindromic repeat), is an adaptive immune system that provides protection against mobile genetic elements (viruses, transposable elements and conjugative plasmids). CRISPR clusters contain sequences complementary to antecedent mobile elements and target invading nucleic acids. CRISPR clusters are transcribed and processed into CRISPR RNA (crRNA). Functions as a ssRNA-specific endoribonuclease. Involved in the integration of spacer DNA into the CRISPR cassette.</text>
</comment>
<gene>
    <name evidence="9" type="primary">cas2</name>
    <name evidence="10" type="ORF">C095_02545</name>
</gene>
<evidence type="ECO:0000256" key="5">
    <source>
        <dbReference type="ARBA" id="ARBA00022759"/>
    </source>
</evidence>
<keyword evidence="8 9" id="KW-0051">Antiviral defense</keyword>
<dbReference type="HAMAP" id="MF_01471">
    <property type="entry name" value="Cas2"/>
    <property type="match status" value="1"/>
</dbReference>
<dbReference type="OrthoDB" id="9798176at2"/>
<comment type="similarity">
    <text evidence="2 9">Belongs to the CRISPR-associated endoribonuclease Cas2 protein family.</text>
</comment>